<dbReference type="EMBL" id="MN739271">
    <property type="protein sequence ID" value="QHS96372.1"/>
    <property type="molecule type" value="Genomic_DNA"/>
</dbReference>
<accession>A0A6C0BWC8</accession>
<name>A0A6C0BWC8_9ZZZZ</name>
<reference evidence="1" key="1">
    <citation type="journal article" date="2020" name="Nature">
        <title>Giant virus diversity and host interactions through global metagenomics.</title>
        <authorList>
            <person name="Schulz F."/>
            <person name="Roux S."/>
            <person name="Paez-Espino D."/>
            <person name="Jungbluth S."/>
            <person name="Walsh D.A."/>
            <person name="Denef V.J."/>
            <person name="McMahon K.D."/>
            <person name="Konstantinidis K.T."/>
            <person name="Eloe-Fadrosh E.A."/>
            <person name="Kyrpides N.C."/>
            <person name="Woyke T."/>
        </authorList>
    </citation>
    <scope>NUCLEOTIDE SEQUENCE</scope>
    <source>
        <strain evidence="1">GVMAG-M-3300020166-18</strain>
    </source>
</reference>
<protein>
    <submittedName>
        <fullName evidence="1">Uncharacterized protein</fullName>
    </submittedName>
</protein>
<proteinExistence type="predicted"/>
<dbReference type="AlphaFoldDB" id="A0A6C0BWC8"/>
<sequence length="142" mass="16314">MAAINIESLDELGKLLDEPQKKMAWIKLDKNSKKLATTIFVDEILTSLYELSPENVNICKDLLIDLINKKKLSKAKDIIFNIEEHRIEKIPCLTFENNCFHIATEKRPATSKSLPNMKNFVRTNPNKTLGNKHKLSFDNEDT</sequence>
<organism evidence="1">
    <name type="scientific">viral metagenome</name>
    <dbReference type="NCBI Taxonomy" id="1070528"/>
    <lineage>
        <taxon>unclassified sequences</taxon>
        <taxon>metagenomes</taxon>
        <taxon>organismal metagenomes</taxon>
    </lineage>
</organism>
<evidence type="ECO:0000313" key="1">
    <source>
        <dbReference type="EMBL" id="QHS96372.1"/>
    </source>
</evidence>